<name>A0A8J2SUM1_9STRA</name>
<feature type="domain" description="PH" evidence="2">
    <location>
        <begin position="50"/>
        <end position="144"/>
    </location>
</feature>
<feature type="compositionally biased region" description="Basic and acidic residues" evidence="1">
    <location>
        <begin position="33"/>
        <end position="42"/>
    </location>
</feature>
<comment type="caution">
    <text evidence="3">The sequence shown here is derived from an EMBL/GenBank/DDBJ whole genome shotgun (WGS) entry which is preliminary data.</text>
</comment>
<dbReference type="SMART" id="SM00233">
    <property type="entry name" value="PH"/>
    <property type="match status" value="1"/>
</dbReference>
<dbReference type="SUPFAM" id="SSF50729">
    <property type="entry name" value="PH domain-like"/>
    <property type="match status" value="1"/>
</dbReference>
<dbReference type="Gene3D" id="2.30.29.30">
    <property type="entry name" value="Pleckstrin-homology domain (PH domain)/Phosphotyrosine-binding domain (PTB)"/>
    <property type="match status" value="1"/>
</dbReference>
<dbReference type="CDD" id="cd00742">
    <property type="entry name" value="FABP"/>
    <property type="match status" value="1"/>
</dbReference>
<gene>
    <name evidence="3" type="ORF">PECAL_4P03530</name>
</gene>
<evidence type="ECO:0000259" key="2">
    <source>
        <dbReference type="PROSITE" id="PS50003"/>
    </source>
</evidence>
<dbReference type="InterPro" id="IPR001849">
    <property type="entry name" value="PH_domain"/>
</dbReference>
<dbReference type="InterPro" id="IPR051707">
    <property type="entry name" value="PI-Interact_SigTrans_Reg"/>
</dbReference>
<sequence>MRSRAHYCCPRHASAATVDRGTLARLPARRDRRAMDREEATHKKARLAPPPTKQGWLHKKGGTALSAERKRWFVLQGAGSEATLRYSKEVNSGHRGTIRCEQIRGVVQDDNTLDIYTPDRTYHVRASSEQSAGQWATVIRCAAAGAEEVESSSSDEEEENTGIPWMIDGAWVDQRAPAPLRTVAALGSVPDGEHAAHVRLADGSTLTADVTAGEQVEVATAGSSTLVAALEDTTPPQPPSILGTACASVALGLVGSAFVPRAATAGLLLAGAAAASVKRKRDAPQKRYDLVLTTRLNPDEEQPLRKRRRSGELLARRPSLVGIRSPNPQQRRPSLFSPQKAKCPDFSGTYVLDHGASDSNDEMMAALGVPWVARRAIRGTKRTIHIEHDGDVWDETTVTKFRTMEDHFDLSGGSLVKISPVDKSSYTTTTTIQSGAIVTAVDFGVPNKSQVITRRLDGKRYVVLNELSLKGRVLKVRSVFNRVDDRVVGG</sequence>
<dbReference type="OrthoDB" id="193629at2759"/>
<dbReference type="Gene3D" id="2.40.128.20">
    <property type="match status" value="1"/>
</dbReference>
<organism evidence="3 4">
    <name type="scientific">Pelagomonas calceolata</name>
    <dbReference type="NCBI Taxonomy" id="35677"/>
    <lineage>
        <taxon>Eukaryota</taxon>
        <taxon>Sar</taxon>
        <taxon>Stramenopiles</taxon>
        <taxon>Ochrophyta</taxon>
        <taxon>Pelagophyceae</taxon>
        <taxon>Pelagomonadales</taxon>
        <taxon>Pelagomonadaceae</taxon>
        <taxon>Pelagomonas</taxon>
    </lineage>
</organism>
<reference evidence="3" key="1">
    <citation type="submission" date="2021-11" db="EMBL/GenBank/DDBJ databases">
        <authorList>
            <consortium name="Genoscope - CEA"/>
            <person name="William W."/>
        </authorList>
    </citation>
    <scope>NUCLEOTIDE SEQUENCE</scope>
</reference>
<keyword evidence="4" id="KW-1185">Reference proteome</keyword>
<dbReference type="AlphaFoldDB" id="A0A8J2SUM1"/>
<evidence type="ECO:0000313" key="4">
    <source>
        <dbReference type="Proteomes" id="UP000789595"/>
    </source>
</evidence>
<protein>
    <recommendedName>
        <fullName evidence="2">PH domain-containing protein</fullName>
    </recommendedName>
</protein>
<dbReference type="InterPro" id="IPR012674">
    <property type="entry name" value="Calycin"/>
</dbReference>
<dbReference type="PANTHER" id="PTHR14336:SF15">
    <property type="entry name" value="DUAL ADAPTER FOR PHOSPHOTYROSINE AND 3-PHOSPHOTYROSINE AND 3-PHOSPHOINOSITIDE"/>
    <property type="match status" value="1"/>
</dbReference>
<feature type="region of interest" description="Disordered" evidence="1">
    <location>
        <begin position="30"/>
        <end position="58"/>
    </location>
</feature>
<dbReference type="PROSITE" id="PS50003">
    <property type="entry name" value="PH_DOMAIN"/>
    <property type="match status" value="1"/>
</dbReference>
<dbReference type="Pfam" id="PF00169">
    <property type="entry name" value="PH"/>
    <property type="match status" value="1"/>
</dbReference>
<dbReference type="SUPFAM" id="SSF50814">
    <property type="entry name" value="Lipocalins"/>
    <property type="match status" value="1"/>
</dbReference>
<accession>A0A8J2SUM1</accession>
<evidence type="ECO:0000313" key="3">
    <source>
        <dbReference type="EMBL" id="CAH0373174.1"/>
    </source>
</evidence>
<feature type="region of interest" description="Disordered" evidence="1">
    <location>
        <begin position="299"/>
        <end position="339"/>
    </location>
</feature>
<dbReference type="EMBL" id="CAKKNE010000004">
    <property type="protein sequence ID" value="CAH0373174.1"/>
    <property type="molecule type" value="Genomic_DNA"/>
</dbReference>
<dbReference type="InterPro" id="IPR011993">
    <property type="entry name" value="PH-like_dom_sf"/>
</dbReference>
<proteinExistence type="predicted"/>
<dbReference type="PANTHER" id="PTHR14336">
    <property type="entry name" value="TANDEM PH DOMAIN CONTAINING PROTEIN"/>
    <property type="match status" value="1"/>
</dbReference>
<evidence type="ECO:0000256" key="1">
    <source>
        <dbReference type="SAM" id="MobiDB-lite"/>
    </source>
</evidence>
<dbReference type="Proteomes" id="UP000789595">
    <property type="component" value="Unassembled WGS sequence"/>
</dbReference>